<evidence type="ECO:0000313" key="2">
    <source>
        <dbReference type="Proteomes" id="UP000244248"/>
    </source>
</evidence>
<dbReference type="RefSeq" id="WP_107939607.1">
    <property type="nucleotide sequence ID" value="NZ_QANS01000002.1"/>
</dbReference>
<evidence type="ECO:0000313" key="1">
    <source>
        <dbReference type="EMBL" id="PTU32412.1"/>
    </source>
</evidence>
<gene>
    <name evidence="1" type="ORF">CJD38_07115</name>
</gene>
<proteinExistence type="predicted"/>
<comment type="caution">
    <text evidence="1">The sequence shown here is derived from an EMBL/GenBank/DDBJ whole genome shotgun (WGS) entry which is preliminary data.</text>
</comment>
<reference evidence="1 2" key="1">
    <citation type="submission" date="2018-04" db="EMBL/GenBank/DDBJ databases">
        <title>Novel species isolated from glacier.</title>
        <authorList>
            <person name="Liu Q."/>
            <person name="Xin Y.-H."/>
        </authorList>
    </citation>
    <scope>NUCLEOTIDE SEQUENCE [LARGE SCALE GENOMIC DNA]</scope>
    <source>
        <strain evidence="1 2">GT1R17</strain>
    </source>
</reference>
<dbReference type="EMBL" id="QANS01000002">
    <property type="protein sequence ID" value="PTU32412.1"/>
    <property type="molecule type" value="Genomic_DNA"/>
</dbReference>
<evidence type="ECO:0008006" key="3">
    <source>
        <dbReference type="Google" id="ProtNLM"/>
    </source>
</evidence>
<dbReference type="Proteomes" id="UP000244248">
    <property type="component" value="Unassembled WGS sequence"/>
</dbReference>
<protein>
    <recommendedName>
        <fullName evidence="3">Lipoprotein</fullName>
    </recommendedName>
</protein>
<keyword evidence="2" id="KW-1185">Reference proteome</keyword>
<dbReference type="AlphaFoldDB" id="A0A2T5MIL3"/>
<dbReference type="PROSITE" id="PS51257">
    <property type="entry name" value="PROKAR_LIPOPROTEIN"/>
    <property type="match status" value="1"/>
</dbReference>
<sequence length="159" mass="17543">MRSIKSLLYLIPLVVAGALSGCGVNKALIAGAAEGPKQIFINLQGDPLLIAIELKTLLAAKGYEVALNTEEAGKTVVQNTNTGSVIYKNVSDSRFRYELTLGYVPIQERIQLVAASIRDREQNKILGTYRWSWNQLAPAPTIERAIEMIDENLLVKVFR</sequence>
<accession>A0A2T5MIL3</accession>
<name>A0A2T5MIL3_9GAMM</name>
<dbReference type="OrthoDB" id="7061800at2"/>
<organism evidence="1 2">
    <name type="scientific">Stenotrophobium rhamnosiphilum</name>
    <dbReference type="NCBI Taxonomy" id="2029166"/>
    <lineage>
        <taxon>Bacteria</taxon>
        <taxon>Pseudomonadati</taxon>
        <taxon>Pseudomonadota</taxon>
        <taxon>Gammaproteobacteria</taxon>
        <taxon>Nevskiales</taxon>
        <taxon>Nevskiaceae</taxon>
        <taxon>Stenotrophobium</taxon>
    </lineage>
</organism>